<name>A0A9N9FYE9_9GLOM</name>
<accession>A0A9N9FYE9</accession>
<dbReference type="Proteomes" id="UP000789572">
    <property type="component" value="Unassembled WGS sequence"/>
</dbReference>
<keyword evidence="2" id="KW-1185">Reference proteome</keyword>
<dbReference type="AlphaFoldDB" id="A0A9N9FYE9"/>
<gene>
    <name evidence="1" type="ORF">POCULU_LOCUS5759</name>
</gene>
<comment type="caution">
    <text evidence="1">The sequence shown here is derived from an EMBL/GenBank/DDBJ whole genome shotgun (WGS) entry which is preliminary data.</text>
</comment>
<sequence>VKLEHHKPLTKILVQFDVDRLIMTFFNHYLEMPRATELTDFERGIIVGLHLGGKHTHQEIAAIVRRSKGAVQGVIERYIDGGFTTVW</sequence>
<organism evidence="1 2">
    <name type="scientific">Paraglomus occultum</name>
    <dbReference type="NCBI Taxonomy" id="144539"/>
    <lineage>
        <taxon>Eukaryota</taxon>
        <taxon>Fungi</taxon>
        <taxon>Fungi incertae sedis</taxon>
        <taxon>Mucoromycota</taxon>
        <taxon>Glomeromycotina</taxon>
        <taxon>Glomeromycetes</taxon>
        <taxon>Paraglomerales</taxon>
        <taxon>Paraglomeraceae</taxon>
        <taxon>Paraglomus</taxon>
    </lineage>
</organism>
<dbReference type="EMBL" id="CAJVPJ010000931">
    <property type="protein sequence ID" value="CAG8566184.1"/>
    <property type="molecule type" value="Genomic_DNA"/>
</dbReference>
<feature type="non-terminal residue" evidence="1">
    <location>
        <position position="1"/>
    </location>
</feature>
<dbReference type="OrthoDB" id="197206at2759"/>
<evidence type="ECO:0000313" key="2">
    <source>
        <dbReference type="Proteomes" id="UP000789572"/>
    </source>
</evidence>
<protein>
    <submittedName>
        <fullName evidence="1">8403_t:CDS:1</fullName>
    </submittedName>
</protein>
<proteinExistence type="predicted"/>
<reference evidence="1" key="1">
    <citation type="submission" date="2021-06" db="EMBL/GenBank/DDBJ databases">
        <authorList>
            <person name="Kallberg Y."/>
            <person name="Tangrot J."/>
            <person name="Rosling A."/>
        </authorList>
    </citation>
    <scope>NUCLEOTIDE SEQUENCE</scope>
    <source>
        <strain evidence="1">IA702</strain>
    </source>
</reference>
<evidence type="ECO:0000313" key="1">
    <source>
        <dbReference type="EMBL" id="CAG8566184.1"/>
    </source>
</evidence>
<dbReference type="Gene3D" id="1.10.10.60">
    <property type="entry name" value="Homeodomain-like"/>
    <property type="match status" value="1"/>
</dbReference>